<dbReference type="AlphaFoldDB" id="A0A0G4EHS1"/>
<feature type="compositionally biased region" description="Acidic residues" evidence="3">
    <location>
        <begin position="879"/>
        <end position="888"/>
    </location>
</feature>
<reference evidence="7 8" key="1">
    <citation type="submission" date="2014-11" db="EMBL/GenBank/DDBJ databases">
        <authorList>
            <person name="Zhu J."/>
            <person name="Qi W."/>
            <person name="Song R."/>
        </authorList>
    </citation>
    <scope>NUCLEOTIDE SEQUENCE [LARGE SCALE GENOMIC DNA]</scope>
</reference>
<dbReference type="InParanoid" id="A0A0G4EHS1"/>
<dbReference type="CDD" id="cd00111">
    <property type="entry name" value="Trefoil"/>
    <property type="match status" value="1"/>
</dbReference>
<dbReference type="Pfam" id="PF01915">
    <property type="entry name" value="Glyco_hydro_3_C"/>
    <property type="match status" value="1"/>
</dbReference>
<dbReference type="Proteomes" id="UP000041254">
    <property type="component" value="Unassembled WGS sequence"/>
</dbReference>
<keyword evidence="2" id="KW-0326">Glycosidase</keyword>
<gene>
    <name evidence="7" type="ORF">Vbra_3793</name>
</gene>
<dbReference type="InterPro" id="IPR036881">
    <property type="entry name" value="Glyco_hydro_3_C_sf"/>
</dbReference>
<dbReference type="PhylomeDB" id="A0A0G4EHS1"/>
<dbReference type="InterPro" id="IPR000519">
    <property type="entry name" value="P_trefoil_dom"/>
</dbReference>
<dbReference type="OMA" id="ACAKHFT"/>
<evidence type="ECO:0000256" key="3">
    <source>
        <dbReference type="SAM" id="MobiDB-lite"/>
    </source>
</evidence>
<evidence type="ECO:0008006" key="9">
    <source>
        <dbReference type="Google" id="ProtNLM"/>
    </source>
</evidence>
<feature type="region of interest" description="Disordered" evidence="3">
    <location>
        <begin position="107"/>
        <end position="148"/>
    </location>
</feature>
<feature type="signal peptide" evidence="4">
    <location>
        <begin position="1"/>
        <end position="16"/>
    </location>
</feature>
<evidence type="ECO:0000313" key="7">
    <source>
        <dbReference type="EMBL" id="CEL95740.1"/>
    </source>
</evidence>
<keyword evidence="4" id="KW-0732">Signal</keyword>
<dbReference type="PANTHER" id="PTHR30620:SF77">
    <property type="entry name" value="LYSOSOMAL BETA GLUCOSIDASE-LIKE"/>
    <property type="match status" value="1"/>
</dbReference>
<dbReference type="PANTHER" id="PTHR30620">
    <property type="entry name" value="PERIPLASMIC BETA-GLUCOSIDASE-RELATED"/>
    <property type="match status" value="1"/>
</dbReference>
<evidence type="ECO:0000256" key="4">
    <source>
        <dbReference type="SAM" id="SignalP"/>
    </source>
</evidence>
<sequence>MVLIGLLLTIGRGADEEQPDDEEDLDGRLRGLEQRAAATCPNREFSTVACLDSVTQRNLDTKQECESNGCCWDATNTHQTLEPVAHAQQRRSYTRRAVPLRCYHTPKSAHQHGIQAPGHADWSQPPTARTQQVSAPPQPQSGEKAEKSPTCSAKFRDCNKTGCCADEKFQCRITQGSLLAKSRNWAQCRLASEPCPPSAKERGWGWYCWTLQPKTGGALIPWPKLKVAPPKDPHMEAEIKRIVGGLTLEQKLAQMVQVHSPGTDPSYMKEKFVGTIISGAGTRIGSHTEAAWLAQAEVFYNAAPSYKGVKVPYMWGIDAVHGHHNHGSATIFPHNIALGAANDVELMKRIGRVTAIELALTGLDWTFAPCLAVPQNARWGRTYEGYSAFSETVARLGAAMVTGLQGHPHKDGGKYYLDATHVLATAKHWIADGGTQHGKNTGPAFMSEEELRSKHAPGYFAAIEAGVGAIMVSFSSYNGLQLHAHEYLINGVLKNALGFDGLVISDWEGHHWVWPSCTKWSCPPSVNAGIDIFMVPTNNDWVGFIENTAKQVRAGIVPMERIDDAVTRILRVKARMGFISSISTPHGKPRPSPQRRAQMLKDMGHSLGAPGHRKVAREAVQKSLVLLKNDRQILPLKKPSRLLVVGRGADSIAVQSGGWTYTWQGDKKAPNEVFVGATTILAGLRQKAAQKGGSVEYSFDGKAARKGAFDAIIAVIAEDPYAEDGGDITVPRPFSHVRPQNPAGYFDLHLLRTLRKQAPDTPVVTVFLTGRPLYTNNLINLSDAFVVAWLVGSEGGGVADVLYADAPVSGHLPYDWPTHPCKSGGKQAKKGGRDDAKTNSTFFVGEGGHWPAVFEMGGGLSYKDNDNDSPKVTKMQTLEEPEVETCHS</sequence>
<dbReference type="SUPFAM" id="SSF51445">
    <property type="entry name" value="(Trans)glycosidases"/>
    <property type="match status" value="1"/>
</dbReference>
<evidence type="ECO:0000313" key="8">
    <source>
        <dbReference type="Proteomes" id="UP000041254"/>
    </source>
</evidence>
<dbReference type="InterPro" id="IPR051915">
    <property type="entry name" value="Cellulose_Degrad_GH3"/>
</dbReference>
<evidence type="ECO:0000256" key="1">
    <source>
        <dbReference type="ARBA" id="ARBA00022801"/>
    </source>
</evidence>
<keyword evidence="8" id="KW-1185">Reference proteome</keyword>
<keyword evidence="1" id="KW-0378">Hydrolase</keyword>
<accession>A0A0G4EHS1</accession>
<dbReference type="STRING" id="1169540.A0A0G4EHS1"/>
<feature type="chain" id="PRO_5005187345" description="P-type domain-containing protein" evidence="4">
    <location>
        <begin position="17"/>
        <end position="888"/>
    </location>
</feature>
<dbReference type="InterPro" id="IPR017853">
    <property type="entry name" value="GH"/>
</dbReference>
<dbReference type="GO" id="GO:0008422">
    <property type="term" value="F:beta-glucosidase activity"/>
    <property type="evidence" value="ECO:0007669"/>
    <property type="project" value="TreeGrafter"/>
</dbReference>
<dbReference type="SUPFAM" id="SSF52279">
    <property type="entry name" value="Beta-D-glucan exohydrolase, C-terminal domain"/>
    <property type="match status" value="1"/>
</dbReference>
<feature type="compositionally biased region" description="Polar residues" evidence="3">
    <location>
        <begin position="124"/>
        <end position="135"/>
    </location>
</feature>
<feature type="domain" description="Glycoside hydrolase family 3 N-terminal" evidence="5">
    <location>
        <begin position="247"/>
        <end position="572"/>
    </location>
</feature>
<dbReference type="InterPro" id="IPR036962">
    <property type="entry name" value="Glyco_hydro_3_N_sf"/>
</dbReference>
<proteinExistence type="predicted"/>
<dbReference type="VEuPathDB" id="CryptoDB:Vbra_3793"/>
<dbReference type="GO" id="GO:0009251">
    <property type="term" value="P:glucan catabolic process"/>
    <property type="evidence" value="ECO:0007669"/>
    <property type="project" value="TreeGrafter"/>
</dbReference>
<dbReference type="Pfam" id="PF00933">
    <property type="entry name" value="Glyco_hydro_3"/>
    <property type="match status" value="1"/>
</dbReference>
<dbReference type="InterPro" id="IPR001764">
    <property type="entry name" value="Glyco_hydro_3_N"/>
</dbReference>
<evidence type="ECO:0000259" key="5">
    <source>
        <dbReference type="Pfam" id="PF00933"/>
    </source>
</evidence>
<dbReference type="InterPro" id="IPR002772">
    <property type="entry name" value="Glyco_hydro_3_C"/>
</dbReference>
<feature type="region of interest" description="Disordered" evidence="3">
    <location>
        <begin position="861"/>
        <end position="888"/>
    </location>
</feature>
<dbReference type="EMBL" id="CDMY01000236">
    <property type="protein sequence ID" value="CEL95740.1"/>
    <property type="molecule type" value="Genomic_DNA"/>
</dbReference>
<dbReference type="Gene3D" id="3.20.20.300">
    <property type="entry name" value="Glycoside hydrolase, family 3, N-terminal domain"/>
    <property type="match status" value="1"/>
</dbReference>
<evidence type="ECO:0000259" key="6">
    <source>
        <dbReference type="Pfam" id="PF01915"/>
    </source>
</evidence>
<dbReference type="OrthoDB" id="426034at2759"/>
<feature type="domain" description="Glycoside hydrolase family 3 C-terminal" evidence="6">
    <location>
        <begin position="624"/>
        <end position="862"/>
    </location>
</feature>
<organism evidence="7 8">
    <name type="scientific">Vitrella brassicaformis (strain CCMP3155)</name>
    <dbReference type="NCBI Taxonomy" id="1169540"/>
    <lineage>
        <taxon>Eukaryota</taxon>
        <taxon>Sar</taxon>
        <taxon>Alveolata</taxon>
        <taxon>Colpodellida</taxon>
        <taxon>Vitrellaceae</taxon>
        <taxon>Vitrella</taxon>
    </lineage>
</organism>
<protein>
    <recommendedName>
        <fullName evidence="9">P-type domain-containing protein</fullName>
    </recommendedName>
</protein>
<dbReference type="PRINTS" id="PR00133">
    <property type="entry name" value="GLHYDRLASE3"/>
</dbReference>
<dbReference type="Gene3D" id="3.40.50.1700">
    <property type="entry name" value="Glycoside hydrolase family 3 C-terminal domain"/>
    <property type="match status" value="1"/>
</dbReference>
<evidence type="ECO:0000256" key="2">
    <source>
        <dbReference type="ARBA" id="ARBA00023295"/>
    </source>
</evidence>
<name>A0A0G4EHS1_VITBC</name>